<dbReference type="GO" id="GO:0006355">
    <property type="term" value="P:regulation of DNA-templated transcription"/>
    <property type="evidence" value="ECO:0007669"/>
    <property type="project" value="InterPro"/>
</dbReference>
<dbReference type="InterPro" id="IPR038296">
    <property type="entry name" value="ParD_sf"/>
</dbReference>
<comment type="caution">
    <text evidence="3">The sequence shown here is derived from an EMBL/GenBank/DDBJ whole genome shotgun (WGS) entry which is preliminary data.</text>
</comment>
<evidence type="ECO:0000313" key="3">
    <source>
        <dbReference type="EMBL" id="MBB6227907.1"/>
    </source>
</evidence>
<dbReference type="AlphaFoldDB" id="A0A841L5M4"/>
<dbReference type="RefSeq" id="WP_207792306.1">
    <property type="nucleotide sequence ID" value="NZ_JACIIV010000013.1"/>
</dbReference>
<dbReference type="PANTHER" id="PTHR36582">
    <property type="entry name" value="ANTITOXIN PARD"/>
    <property type="match status" value="1"/>
</dbReference>
<accession>A0A841L5M4</accession>
<comment type="similarity">
    <text evidence="1">Belongs to the ParD antitoxin family.</text>
</comment>
<sequence>MAAMNVSLTPELDSFVRTAVEGGRYATSSEVVRDALRLLQAREAEHAERLAWLRGAIEEGLASGPAEPWDVEALLAEARASTAGR</sequence>
<dbReference type="InterPro" id="IPR022789">
    <property type="entry name" value="ParD"/>
</dbReference>
<dbReference type="NCBIfam" id="TIGR02606">
    <property type="entry name" value="antidote_CC2985"/>
    <property type="match status" value="1"/>
</dbReference>
<dbReference type="Gene3D" id="6.10.10.120">
    <property type="entry name" value="Antitoxin ParD1-like"/>
    <property type="match status" value="1"/>
</dbReference>
<gene>
    <name evidence="3" type="ORF">FHS79_002088</name>
</gene>
<organism evidence="3 4">
    <name type="scientific">Polymorphobacter multimanifer</name>
    <dbReference type="NCBI Taxonomy" id="1070431"/>
    <lineage>
        <taxon>Bacteria</taxon>
        <taxon>Pseudomonadati</taxon>
        <taxon>Pseudomonadota</taxon>
        <taxon>Alphaproteobacteria</taxon>
        <taxon>Sphingomonadales</taxon>
        <taxon>Sphingosinicellaceae</taxon>
        <taxon>Polymorphobacter</taxon>
    </lineage>
</organism>
<dbReference type="InterPro" id="IPR010985">
    <property type="entry name" value="Ribbon_hlx_hlx"/>
</dbReference>
<name>A0A841L5M4_9SPHN</name>
<keyword evidence="2" id="KW-1277">Toxin-antitoxin system</keyword>
<dbReference type="SUPFAM" id="SSF47598">
    <property type="entry name" value="Ribbon-helix-helix"/>
    <property type="match status" value="1"/>
</dbReference>
<reference evidence="3 4" key="1">
    <citation type="submission" date="2020-08" db="EMBL/GenBank/DDBJ databases">
        <title>Genomic Encyclopedia of Type Strains, Phase IV (KMG-IV): sequencing the most valuable type-strain genomes for metagenomic binning, comparative biology and taxonomic classification.</title>
        <authorList>
            <person name="Goeker M."/>
        </authorList>
    </citation>
    <scope>NUCLEOTIDE SEQUENCE [LARGE SCALE GENOMIC DNA]</scope>
    <source>
        <strain evidence="3 4">DSM 102189</strain>
    </source>
</reference>
<dbReference type="PANTHER" id="PTHR36582:SF2">
    <property type="entry name" value="ANTITOXIN PARD"/>
    <property type="match status" value="1"/>
</dbReference>
<dbReference type="Proteomes" id="UP000538147">
    <property type="component" value="Unassembled WGS sequence"/>
</dbReference>
<keyword evidence="4" id="KW-1185">Reference proteome</keyword>
<dbReference type="EMBL" id="JACIIV010000013">
    <property type="protein sequence ID" value="MBB6227907.1"/>
    <property type="molecule type" value="Genomic_DNA"/>
</dbReference>
<protein>
    <submittedName>
        <fullName evidence="3">Antitoxin ParD1/3/4</fullName>
    </submittedName>
</protein>
<dbReference type="CDD" id="cd22231">
    <property type="entry name" value="RHH_NikR_HicB-like"/>
    <property type="match status" value="1"/>
</dbReference>
<dbReference type="Pfam" id="PF03693">
    <property type="entry name" value="ParD_antitoxin"/>
    <property type="match status" value="1"/>
</dbReference>
<evidence type="ECO:0000256" key="2">
    <source>
        <dbReference type="ARBA" id="ARBA00022649"/>
    </source>
</evidence>
<evidence type="ECO:0000313" key="4">
    <source>
        <dbReference type="Proteomes" id="UP000538147"/>
    </source>
</evidence>
<proteinExistence type="inferred from homology"/>
<evidence type="ECO:0000256" key="1">
    <source>
        <dbReference type="ARBA" id="ARBA00008580"/>
    </source>
</evidence>